<accession>A0A7T8JXV6</accession>
<gene>
    <name evidence="2" type="ORF">FKW44_019951</name>
</gene>
<organism evidence="2 3">
    <name type="scientific">Caligus rogercresseyi</name>
    <name type="common">Sea louse</name>
    <dbReference type="NCBI Taxonomy" id="217165"/>
    <lineage>
        <taxon>Eukaryota</taxon>
        <taxon>Metazoa</taxon>
        <taxon>Ecdysozoa</taxon>
        <taxon>Arthropoda</taxon>
        <taxon>Crustacea</taxon>
        <taxon>Multicrustacea</taxon>
        <taxon>Hexanauplia</taxon>
        <taxon>Copepoda</taxon>
        <taxon>Siphonostomatoida</taxon>
        <taxon>Caligidae</taxon>
        <taxon>Caligus</taxon>
    </lineage>
</organism>
<dbReference type="Proteomes" id="UP000595437">
    <property type="component" value="Chromosome 14"/>
</dbReference>
<feature type="region of interest" description="Disordered" evidence="1">
    <location>
        <begin position="33"/>
        <end position="82"/>
    </location>
</feature>
<name>A0A7T8JXV6_CALRO</name>
<evidence type="ECO:0000256" key="1">
    <source>
        <dbReference type="SAM" id="MobiDB-lite"/>
    </source>
</evidence>
<evidence type="ECO:0000313" key="2">
    <source>
        <dbReference type="EMBL" id="QQP39158.1"/>
    </source>
</evidence>
<dbReference type="AlphaFoldDB" id="A0A7T8JXV6"/>
<evidence type="ECO:0000313" key="3">
    <source>
        <dbReference type="Proteomes" id="UP000595437"/>
    </source>
</evidence>
<keyword evidence="3" id="KW-1185">Reference proteome</keyword>
<sequence>MVWAGVMSDGKRAPLIFVEERYGTIQRCRLSAADSAPPFSASHSATADSAPADSAPADSATADSAPANSATADSAPASMTLI</sequence>
<protein>
    <submittedName>
        <fullName evidence="2">Uncharacterized protein</fullName>
    </submittedName>
</protein>
<reference evidence="3" key="1">
    <citation type="submission" date="2021-01" db="EMBL/GenBank/DDBJ databases">
        <title>Caligus Genome Assembly.</title>
        <authorList>
            <person name="Gallardo-Escarate C."/>
        </authorList>
    </citation>
    <scope>NUCLEOTIDE SEQUENCE [LARGE SCALE GENOMIC DNA]</scope>
</reference>
<proteinExistence type="predicted"/>
<dbReference type="EMBL" id="CP045903">
    <property type="protein sequence ID" value="QQP39158.1"/>
    <property type="molecule type" value="Genomic_DNA"/>
</dbReference>